<dbReference type="GO" id="GO:0005509">
    <property type="term" value="F:calcium ion binding"/>
    <property type="evidence" value="ECO:0007669"/>
    <property type="project" value="InterPro"/>
</dbReference>
<feature type="region of interest" description="Disordered" evidence="1">
    <location>
        <begin position="79"/>
        <end position="101"/>
    </location>
</feature>
<dbReference type="EMBL" id="VLNR01000078">
    <property type="protein sequence ID" value="TSE04571.1"/>
    <property type="molecule type" value="Genomic_DNA"/>
</dbReference>
<evidence type="ECO:0000256" key="2">
    <source>
        <dbReference type="SAM" id="SignalP"/>
    </source>
</evidence>
<evidence type="ECO:0000259" key="3">
    <source>
        <dbReference type="PROSITE" id="PS50222"/>
    </source>
</evidence>
<dbReference type="InterPro" id="IPR002048">
    <property type="entry name" value="EF_hand_dom"/>
</dbReference>
<proteinExistence type="predicted"/>
<reference evidence="4 5" key="1">
    <citation type="submission" date="2019-07" db="EMBL/GenBank/DDBJ databases">
        <title>The draft genome sequence of Aquimarina algiphila M91.</title>
        <authorList>
            <person name="Meng X."/>
        </authorList>
    </citation>
    <scope>NUCLEOTIDE SEQUENCE [LARGE SCALE GENOMIC DNA]</scope>
    <source>
        <strain evidence="4 5">M91</strain>
    </source>
</reference>
<comment type="caution">
    <text evidence="4">The sequence shown here is derived from an EMBL/GenBank/DDBJ whole genome shotgun (WGS) entry which is preliminary data.</text>
</comment>
<feature type="domain" description="EF-hand" evidence="3">
    <location>
        <begin position="59"/>
        <end position="94"/>
    </location>
</feature>
<dbReference type="Proteomes" id="UP000318833">
    <property type="component" value="Unassembled WGS sequence"/>
</dbReference>
<dbReference type="OrthoDB" id="1145220at2"/>
<feature type="compositionally biased region" description="Basic and acidic residues" evidence="1">
    <location>
        <begin position="79"/>
        <end position="88"/>
    </location>
</feature>
<keyword evidence="5" id="KW-1185">Reference proteome</keyword>
<dbReference type="SUPFAM" id="SSF47473">
    <property type="entry name" value="EF-hand"/>
    <property type="match status" value="1"/>
</dbReference>
<sequence length="101" mass="11650">MKSKTIKLGLVLSFIALMMSCKSNAQSDTEEKEHHQPPSIEEIFKMMDDNNDNKLAKEEVRGPLKRDFLKIDTDEDGFITKEELEKAPKPNHRRGPKQTHD</sequence>
<dbReference type="InterPro" id="IPR018247">
    <property type="entry name" value="EF_Hand_1_Ca_BS"/>
</dbReference>
<evidence type="ECO:0000313" key="5">
    <source>
        <dbReference type="Proteomes" id="UP000318833"/>
    </source>
</evidence>
<dbReference type="RefSeq" id="WP_143918458.1">
    <property type="nucleotide sequence ID" value="NZ_CANMIK010000080.1"/>
</dbReference>
<dbReference type="PROSITE" id="PS00018">
    <property type="entry name" value="EF_HAND_1"/>
    <property type="match status" value="1"/>
</dbReference>
<dbReference type="Pfam" id="PF13202">
    <property type="entry name" value="EF-hand_5"/>
    <property type="match status" value="2"/>
</dbReference>
<dbReference type="AlphaFoldDB" id="A0A554VCQ9"/>
<feature type="compositionally biased region" description="Basic residues" evidence="1">
    <location>
        <begin position="89"/>
        <end position="101"/>
    </location>
</feature>
<keyword evidence="2" id="KW-0732">Signal</keyword>
<gene>
    <name evidence="4" type="ORF">FOF46_25850</name>
</gene>
<dbReference type="Gene3D" id="1.10.238.10">
    <property type="entry name" value="EF-hand"/>
    <property type="match status" value="1"/>
</dbReference>
<evidence type="ECO:0000313" key="4">
    <source>
        <dbReference type="EMBL" id="TSE04571.1"/>
    </source>
</evidence>
<evidence type="ECO:0000256" key="1">
    <source>
        <dbReference type="SAM" id="MobiDB-lite"/>
    </source>
</evidence>
<protein>
    <submittedName>
        <fullName evidence="4">EF-hand domain-containing protein</fullName>
    </submittedName>
</protein>
<feature type="chain" id="PRO_5021999419" evidence="2">
    <location>
        <begin position="26"/>
        <end position="101"/>
    </location>
</feature>
<organism evidence="4 5">
    <name type="scientific">Aquimarina algiphila</name>
    <dbReference type="NCBI Taxonomy" id="2047982"/>
    <lineage>
        <taxon>Bacteria</taxon>
        <taxon>Pseudomonadati</taxon>
        <taxon>Bacteroidota</taxon>
        <taxon>Flavobacteriia</taxon>
        <taxon>Flavobacteriales</taxon>
        <taxon>Flavobacteriaceae</taxon>
        <taxon>Aquimarina</taxon>
    </lineage>
</organism>
<dbReference type="PROSITE" id="PS51257">
    <property type="entry name" value="PROKAR_LIPOPROTEIN"/>
    <property type="match status" value="1"/>
</dbReference>
<dbReference type="InterPro" id="IPR011992">
    <property type="entry name" value="EF-hand-dom_pair"/>
</dbReference>
<accession>A0A554VCQ9</accession>
<name>A0A554VCQ9_9FLAO</name>
<dbReference type="PROSITE" id="PS50222">
    <property type="entry name" value="EF_HAND_2"/>
    <property type="match status" value="1"/>
</dbReference>
<feature type="signal peptide" evidence="2">
    <location>
        <begin position="1"/>
        <end position="25"/>
    </location>
</feature>